<dbReference type="RefSeq" id="WP_186853498.1">
    <property type="nucleotide sequence ID" value="NZ_JACOPO010000016.1"/>
</dbReference>
<accession>A0A8J6M7C0</accession>
<evidence type="ECO:0000313" key="1">
    <source>
        <dbReference type="EMBL" id="MBC5723804.1"/>
    </source>
</evidence>
<dbReference type="Proteomes" id="UP000628736">
    <property type="component" value="Unassembled WGS sequence"/>
</dbReference>
<dbReference type="Gene3D" id="3.40.50.620">
    <property type="entry name" value="HUPs"/>
    <property type="match status" value="1"/>
</dbReference>
<keyword evidence="2" id="KW-1185">Reference proteome</keyword>
<dbReference type="AlphaFoldDB" id="A0A8J6M7C0"/>
<dbReference type="EMBL" id="JACOPO010000016">
    <property type="protein sequence ID" value="MBC5723804.1"/>
    <property type="molecule type" value="Genomic_DNA"/>
</dbReference>
<dbReference type="InterPro" id="IPR014729">
    <property type="entry name" value="Rossmann-like_a/b/a_fold"/>
</dbReference>
<dbReference type="SUPFAM" id="SSF52402">
    <property type="entry name" value="Adenine nucleotide alpha hydrolases-like"/>
    <property type="match status" value="1"/>
</dbReference>
<name>A0A8J6M7C0_9FIRM</name>
<evidence type="ECO:0008006" key="3">
    <source>
        <dbReference type="Google" id="ProtNLM"/>
    </source>
</evidence>
<organism evidence="1 2">
    <name type="scientific">Flintibacter hominis</name>
    <dbReference type="NCBI Taxonomy" id="2763048"/>
    <lineage>
        <taxon>Bacteria</taxon>
        <taxon>Bacillati</taxon>
        <taxon>Bacillota</taxon>
        <taxon>Clostridia</taxon>
        <taxon>Eubacteriales</taxon>
        <taxon>Flintibacter</taxon>
    </lineage>
</organism>
<proteinExistence type="predicted"/>
<gene>
    <name evidence="1" type="ORF">H8S11_13440</name>
</gene>
<comment type="caution">
    <text evidence="1">The sequence shown here is derived from an EMBL/GenBank/DDBJ whole genome shotgun (WGS) entry which is preliminary data.</text>
</comment>
<protein>
    <recommendedName>
        <fullName evidence="3">Phosphoadenosine phosphosulfate reductase family protein</fullName>
    </recommendedName>
</protein>
<sequence length="107" mass="12100">MVSYGGGANSTALLVGLHQHRIPVDLILFADTGAEHPHTYAYLDVMDDWLKDHGMPPITRVYKTTRDGKRLTLEDNARKNLKTVKGLGRNYSWRERFGKEFCTHGNG</sequence>
<reference evidence="1" key="1">
    <citation type="submission" date="2020-08" db="EMBL/GenBank/DDBJ databases">
        <title>Genome public.</title>
        <authorList>
            <person name="Liu C."/>
            <person name="Sun Q."/>
        </authorList>
    </citation>
    <scope>NUCLEOTIDE SEQUENCE</scope>
    <source>
        <strain evidence="1">NSJ-23</strain>
    </source>
</reference>
<evidence type="ECO:0000313" key="2">
    <source>
        <dbReference type="Proteomes" id="UP000628736"/>
    </source>
</evidence>